<name>A0ABV0TUI4_9TELE</name>
<dbReference type="EMBL" id="JAHRIQ010047532">
    <property type="protein sequence ID" value="MEQ2236580.1"/>
    <property type="molecule type" value="Genomic_DNA"/>
</dbReference>
<comment type="caution">
    <text evidence="1">The sequence shown here is derived from an EMBL/GenBank/DDBJ whole genome shotgun (WGS) entry which is preliminary data.</text>
</comment>
<protein>
    <submittedName>
        <fullName evidence="1">Uncharacterized protein</fullName>
    </submittedName>
</protein>
<evidence type="ECO:0000313" key="2">
    <source>
        <dbReference type="Proteomes" id="UP001482620"/>
    </source>
</evidence>
<accession>A0ABV0TUI4</accession>
<dbReference type="Proteomes" id="UP001482620">
    <property type="component" value="Unassembled WGS sequence"/>
</dbReference>
<gene>
    <name evidence="1" type="ORF">ILYODFUR_014229</name>
</gene>
<proteinExistence type="predicted"/>
<evidence type="ECO:0000313" key="1">
    <source>
        <dbReference type="EMBL" id="MEQ2236580.1"/>
    </source>
</evidence>
<keyword evidence="2" id="KW-1185">Reference proteome</keyword>
<organism evidence="1 2">
    <name type="scientific">Ilyodon furcidens</name>
    <name type="common">goldbreast splitfin</name>
    <dbReference type="NCBI Taxonomy" id="33524"/>
    <lineage>
        <taxon>Eukaryota</taxon>
        <taxon>Metazoa</taxon>
        <taxon>Chordata</taxon>
        <taxon>Craniata</taxon>
        <taxon>Vertebrata</taxon>
        <taxon>Euteleostomi</taxon>
        <taxon>Actinopterygii</taxon>
        <taxon>Neopterygii</taxon>
        <taxon>Teleostei</taxon>
        <taxon>Neoteleostei</taxon>
        <taxon>Acanthomorphata</taxon>
        <taxon>Ovalentaria</taxon>
        <taxon>Atherinomorphae</taxon>
        <taxon>Cyprinodontiformes</taxon>
        <taxon>Goodeidae</taxon>
        <taxon>Ilyodon</taxon>
    </lineage>
</organism>
<sequence>MFYVFRFRKESTIKEDQKKYLEDIYQKAGVGRDSLGLTYQDLKKLFGASTPSEQDVACFDDGDRRYSLMELRAAVGL</sequence>
<reference evidence="1 2" key="1">
    <citation type="submission" date="2021-06" db="EMBL/GenBank/DDBJ databases">
        <authorList>
            <person name="Palmer J.M."/>
        </authorList>
    </citation>
    <scope>NUCLEOTIDE SEQUENCE [LARGE SCALE GENOMIC DNA]</scope>
    <source>
        <strain evidence="2">if_2019</strain>
        <tissue evidence="1">Muscle</tissue>
    </source>
</reference>